<dbReference type="HAMAP" id="MF_01302_B">
    <property type="entry name" value="Ribosomal_uS8_B"/>
    <property type="match status" value="1"/>
</dbReference>
<dbReference type="Pfam" id="PF00410">
    <property type="entry name" value="Ribosomal_S8"/>
    <property type="match status" value="1"/>
</dbReference>
<comment type="function">
    <text evidence="8">One of the primary rRNA binding proteins, it binds directly to 16S rRNA central domain where it helps coordinate assembly of the platform of the 30S subunit.</text>
</comment>
<dbReference type="EMBL" id="FUXA01000009">
    <property type="protein sequence ID" value="SJZ79583.1"/>
    <property type="molecule type" value="Genomic_DNA"/>
</dbReference>
<evidence type="ECO:0000256" key="7">
    <source>
        <dbReference type="ARBA" id="ARBA00046740"/>
    </source>
</evidence>
<comment type="subunit">
    <text evidence="7 8">Part of the 30S ribosomal subunit. Contacts proteins S5 and S12.</text>
</comment>
<dbReference type="FunFam" id="3.30.1490.10:FF:000001">
    <property type="entry name" value="30S ribosomal protein S8"/>
    <property type="match status" value="1"/>
</dbReference>
<dbReference type="OrthoDB" id="9802617at2"/>
<keyword evidence="11" id="KW-1185">Reference proteome</keyword>
<dbReference type="GO" id="GO:0019843">
    <property type="term" value="F:rRNA binding"/>
    <property type="evidence" value="ECO:0007669"/>
    <property type="project" value="UniProtKB-UniRule"/>
</dbReference>
<dbReference type="GO" id="GO:0005737">
    <property type="term" value="C:cytoplasm"/>
    <property type="evidence" value="ECO:0007669"/>
    <property type="project" value="UniProtKB-ARBA"/>
</dbReference>
<evidence type="ECO:0000256" key="6">
    <source>
        <dbReference type="ARBA" id="ARBA00035258"/>
    </source>
</evidence>
<proteinExistence type="inferred from homology"/>
<evidence type="ECO:0000313" key="10">
    <source>
        <dbReference type="EMBL" id="SJZ79583.1"/>
    </source>
</evidence>
<dbReference type="AlphaFoldDB" id="A0A1T4NKB4"/>
<dbReference type="GO" id="GO:0005840">
    <property type="term" value="C:ribosome"/>
    <property type="evidence" value="ECO:0007669"/>
    <property type="project" value="UniProtKB-KW"/>
</dbReference>
<comment type="similarity">
    <text evidence="1 8 9">Belongs to the universal ribosomal protein uS8 family.</text>
</comment>
<sequence length="133" mass="14477">MSISDPIADMLTRIRNANTAKHDTVDIPASKMKQAIADILLKEGYVQAVDVVTENDRATIRITLKYGSDKNEKVIKGLRRISKPGLRVYSDAANLPKVLGGLGTAIISTNKGVLTDKEARKENVGGEVLAFIW</sequence>
<dbReference type="InterPro" id="IPR047863">
    <property type="entry name" value="Ribosomal_uS8_CS"/>
</dbReference>
<dbReference type="PROSITE" id="PS00053">
    <property type="entry name" value="RIBOSOMAL_S8"/>
    <property type="match status" value="1"/>
</dbReference>
<accession>A0A1T4NKB4</accession>
<evidence type="ECO:0000313" key="11">
    <source>
        <dbReference type="Proteomes" id="UP000189857"/>
    </source>
</evidence>
<name>A0A1T4NKB4_9FIRM</name>
<evidence type="ECO:0000256" key="3">
    <source>
        <dbReference type="ARBA" id="ARBA00022884"/>
    </source>
</evidence>
<dbReference type="InterPro" id="IPR035987">
    <property type="entry name" value="Ribosomal_uS8_sf"/>
</dbReference>
<gene>
    <name evidence="8" type="primary">rpsH</name>
    <name evidence="10" type="ORF">SAMN02745110_01621</name>
</gene>
<dbReference type="Gene3D" id="3.30.1370.30">
    <property type="match status" value="1"/>
</dbReference>
<keyword evidence="3 8" id="KW-0694">RNA-binding</keyword>
<evidence type="ECO:0000256" key="1">
    <source>
        <dbReference type="ARBA" id="ARBA00006471"/>
    </source>
</evidence>
<dbReference type="Gene3D" id="3.30.1490.10">
    <property type="match status" value="1"/>
</dbReference>
<keyword evidence="4 8" id="KW-0689">Ribosomal protein</keyword>
<dbReference type="PANTHER" id="PTHR11758">
    <property type="entry name" value="40S RIBOSOMAL PROTEIN S15A"/>
    <property type="match status" value="1"/>
</dbReference>
<evidence type="ECO:0000256" key="2">
    <source>
        <dbReference type="ARBA" id="ARBA00022730"/>
    </source>
</evidence>
<dbReference type="SUPFAM" id="SSF56047">
    <property type="entry name" value="Ribosomal protein S8"/>
    <property type="match status" value="1"/>
</dbReference>
<dbReference type="GO" id="GO:1990904">
    <property type="term" value="C:ribonucleoprotein complex"/>
    <property type="evidence" value="ECO:0007669"/>
    <property type="project" value="UniProtKB-KW"/>
</dbReference>
<reference evidence="10 11" key="1">
    <citation type="submission" date="2017-02" db="EMBL/GenBank/DDBJ databases">
        <authorList>
            <person name="Peterson S.W."/>
        </authorList>
    </citation>
    <scope>NUCLEOTIDE SEQUENCE [LARGE SCALE GENOMIC DNA]</scope>
    <source>
        <strain evidence="10 11">ATCC 17233</strain>
    </source>
</reference>
<dbReference type="GO" id="GO:0006412">
    <property type="term" value="P:translation"/>
    <property type="evidence" value="ECO:0007669"/>
    <property type="project" value="UniProtKB-UniRule"/>
</dbReference>
<evidence type="ECO:0000256" key="5">
    <source>
        <dbReference type="ARBA" id="ARBA00023274"/>
    </source>
</evidence>
<evidence type="ECO:0000256" key="9">
    <source>
        <dbReference type="RuleBase" id="RU003660"/>
    </source>
</evidence>
<evidence type="ECO:0000256" key="8">
    <source>
        <dbReference type="HAMAP-Rule" id="MF_01302"/>
    </source>
</evidence>
<dbReference type="FunFam" id="3.30.1370.30:FF:000002">
    <property type="entry name" value="30S ribosomal protein S8"/>
    <property type="match status" value="1"/>
</dbReference>
<keyword evidence="2 8" id="KW-0699">rRNA-binding</keyword>
<dbReference type="NCBIfam" id="NF001109">
    <property type="entry name" value="PRK00136.1"/>
    <property type="match status" value="1"/>
</dbReference>
<evidence type="ECO:0000256" key="4">
    <source>
        <dbReference type="ARBA" id="ARBA00022980"/>
    </source>
</evidence>
<dbReference type="Proteomes" id="UP000189857">
    <property type="component" value="Unassembled WGS sequence"/>
</dbReference>
<protein>
    <recommendedName>
        <fullName evidence="6 8">Small ribosomal subunit protein uS8</fullName>
    </recommendedName>
</protein>
<organism evidence="10 11">
    <name type="scientific">Eubacterium ruminantium</name>
    <dbReference type="NCBI Taxonomy" id="42322"/>
    <lineage>
        <taxon>Bacteria</taxon>
        <taxon>Bacillati</taxon>
        <taxon>Bacillota</taxon>
        <taxon>Clostridia</taxon>
        <taxon>Eubacteriales</taxon>
        <taxon>Eubacteriaceae</taxon>
        <taxon>Eubacterium</taxon>
    </lineage>
</organism>
<keyword evidence="5 8" id="KW-0687">Ribonucleoprotein</keyword>
<dbReference type="RefSeq" id="WP_078787462.1">
    <property type="nucleotide sequence ID" value="NZ_CACZYW010000007.1"/>
</dbReference>
<dbReference type="GO" id="GO:0003735">
    <property type="term" value="F:structural constituent of ribosome"/>
    <property type="evidence" value="ECO:0007669"/>
    <property type="project" value="InterPro"/>
</dbReference>
<dbReference type="InterPro" id="IPR000630">
    <property type="entry name" value="Ribosomal_uS8"/>
</dbReference>